<dbReference type="Proteomes" id="UP000204551">
    <property type="component" value="Chromosome"/>
</dbReference>
<protein>
    <submittedName>
        <fullName evidence="1">Uncharacterized protein</fullName>
    </submittedName>
</protein>
<sequence>MLRGPAFVYRQACPEVVCLKFTLLKQLPIDDWEGVIELDIKIMKTMEEKQYFS</sequence>
<accession>A0A221UX14</accession>
<evidence type="ECO:0000313" key="1">
    <source>
        <dbReference type="EMBL" id="ASO05907.1"/>
    </source>
</evidence>
<dbReference type="EMBL" id="CP022515">
    <property type="protein sequence ID" value="ASO05907.1"/>
    <property type="molecule type" value="Genomic_DNA"/>
</dbReference>
<organism evidence="1 2">
    <name type="scientific">Arenibacter algicola</name>
    <dbReference type="NCBI Taxonomy" id="616991"/>
    <lineage>
        <taxon>Bacteria</taxon>
        <taxon>Pseudomonadati</taxon>
        <taxon>Bacteroidota</taxon>
        <taxon>Flavobacteriia</taxon>
        <taxon>Flavobacteriales</taxon>
        <taxon>Flavobacteriaceae</taxon>
        <taxon>Arenibacter</taxon>
    </lineage>
</organism>
<reference evidence="1 2" key="1">
    <citation type="submission" date="2017-07" db="EMBL/GenBank/DDBJ databases">
        <title>Genome Sequence of Arenibacter algicola Strain SMS7 Isolated from a culture of the Diatom Skeletonema marinoi.</title>
        <authorList>
            <person name="Topel M."/>
            <person name="Pinder M.I.M."/>
            <person name="Johansson O.N."/>
            <person name="Kourtchenko O."/>
            <person name="Godhe A."/>
            <person name="Clarke A.K."/>
        </authorList>
    </citation>
    <scope>NUCLEOTIDE SEQUENCE [LARGE SCALE GENOMIC DNA]</scope>
    <source>
        <strain evidence="1 2">SMS7</strain>
    </source>
</reference>
<dbReference type="KEGG" id="aalg:AREALGSMS7_02463"/>
<proteinExistence type="predicted"/>
<gene>
    <name evidence="1" type="ORF">AREALGSMS7_02463</name>
</gene>
<dbReference type="STRING" id="616991.GCA_000733925_00784"/>
<dbReference type="AlphaFoldDB" id="A0A221UX14"/>
<name>A0A221UX14_9FLAO</name>
<evidence type="ECO:0000313" key="2">
    <source>
        <dbReference type="Proteomes" id="UP000204551"/>
    </source>
</evidence>